<dbReference type="GO" id="GO:0006552">
    <property type="term" value="P:L-leucine catabolic process"/>
    <property type="evidence" value="ECO:0007669"/>
    <property type="project" value="TreeGrafter"/>
</dbReference>
<dbReference type="PANTHER" id="PTHR42738:SF7">
    <property type="entry name" value="HYDROXYMETHYLGLUTARYL-COA LYASE"/>
    <property type="match status" value="1"/>
</dbReference>
<keyword evidence="6" id="KW-1185">Reference proteome</keyword>
<keyword evidence="3 5" id="KW-0456">Lyase</keyword>
<dbReference type="OrthoDB" id="9784013at2"/>
<feature type="domain" description="Pyruvate carboxyltransferase" evidence="4">
    <location>
        <begin position="9"/>
        <end position="298"/>
    </location>
</feature>
<comment type="similarity">
    <text evidence="1">Belongs to the HMG-CoA lyase family.</text>
</comment>
<reference evidence="6" key="1">
    <citation type="submission" date="2016-10" db="EMBL/GenBank/DDBJ databases">
        <authorList>
            <person name="Varghese N."/>
            <person name="Submissions S."/>
        </authorList>
    </citation>
    <scope>NUCLEOTIDE SEQUENCE [LARGE SCALE GENOMIC DNA]</scope>
    <source>
        <strain evidence="6">DSM 17038</strain>
    </source>
</reference>
<organism evidence="5 6">
    <name type="scientific">Desulfotruncus arcticus DSM 17038</name>
    <dbReference type="NCBI Taxonomy" id="1121424"/>
    <lineage>
        <taxon>Bacteria</taxon>
        <taxon>Bacillati</taxon>
        <taxon>Bacillota</taxon>
        <taxon>Clostridia</taxon>
        <taxon>Eubacteriales</taxon>
        <taxon>Desulfallaceae</taxon>
        <taxon>Desulfotruncus</taxon>
    </lineage>
</organism>
<evidence type="ECO:0000256" key="3">
    <source>
        <dbReference type="ARBA" id="ARBA00023239"/>
    </source>
</evidence>
<dbReference type="PROSITE" id="PS50991">
    <property type="entry name" value="PYR_CT"/>
    <property type="match status" value="1"/>
</dbReference>
<accession>A0A1I2XLB5</accession>
<dbReference type="SUPFAM" id="SSF51569">
    <property type="entry name" value="Aldolase"/>
    <property type="match status" value="1"/>
</dbReference>
<evidence type="ECO:0000259" key="4">
    <source>
        <dbReference type="PROSITE" id="PS50991"/>
    </source>
</evidence>
<proteinExistence type="inferred from homology"/>
<dbReference type="Proteomes" id="UP000199337">
    <property type="component" value="Unassembled WGS sequence"/>
</dbReference>
<dbReference type="InterPro" id="IPR013785">
    <property type="entry name" value="Aldolase_TIM"/>
</dbReference>
<name>A0A1I2XLB5_9FIRM</name>
<dbReference type="STRING" id="341036.SAMN05660649_04019"/>
<dbReference type="RefSeq" id="WP_092473713.1">
    <property type="nucleotide sequence ID" value="NZ_FOOX01000018.1"/>
</dbReference>
<dbReference type="InterPro" id="IPR043594">
    <property type="entry name" value="HMGL"/>
</dbReference>
<dbReference type="GO" id="GO:0046951">
    <property type="term" value="P:ketone body biosynthetic process"/>
    <property type="evidence" value="ECO:0007669"/>
    <property type="project" value="TreeGrafter"/>
</dbReference>
<evidence type="ECO:0000313" key="6">
    <source>
        <dbReference type="Proteomes" id="UP000199337"/>
    </source>
</evidence>
<dbReference type="Gene3D" id="3.20.20.70">
    <property type="entry name" value="Aldolase class I"/>
    <property type="match status" value="1"/>
</dbReference>
<gene>
    <name evidence="5" type="ORF">SAMN05660649_04019</name>
</gene>
<dbReference type="GO" id="GO:0046872">
    <property type="term" value="F:metal ion binding"/>
    <property type="evidence" value="ECO:0007669"/>
    <property type="project" value="UniProtKB-KW"/>
</dbReference>
<dbReference type="EMBL" id="FOOX01000018">
    <property type="protein sequence ID" value="SFH14293.1"/>
    <property type="molecule type" value="Genomic_DNA"/>
</dbReference>
<evidence type="ECO:0000313" key="5">
    <source>
        <dbReference type="EMBL" id="SFH14293.1"/>
    </source>
</evidence>
<dbReference type="InterPro" id="IPR000891">
    <property type="entry name" value="PYR_CT"/>
</dbReference>
<dbReference type="PANTHER" id="PTHR42738">
    <property type="entry name" value="HYDROXYMETHYLGLUTARYL-COA LYASE"/>
    <property type="match status" value="1"/>
</dbReference>
<protein>
    <submittedName>
        <fullName evidence="5">Hydroxymethylglutaryl-CoA lyase</fullName>
    </submittedName>
</protein>
<dbReference type="AlphaFoldDB" id="A0A1I2XLB5"/>
<dbReference type="GO" id="GO:0004419">
    <property type="term" value="F:hydroxymethylglutaryl-CoA lyase activity"/>
    <property type="evidence" value="ECO:0007669"/>
    <property type="project" value="TreeGrafter"/>
</dbReference>
<keyword evidence="2" id="KW-0479">Metal-binding</keyword>
<sequence>MKLQFPKKVNMTELLARDGIQHERRFVPTETKVFFINACSEAGFKVVEATNFSHPKYLPQAKDAEEVLKRIERKPGVQYKCYGMTDKAVERAVIAKENGFGPDILAFTISTTDAHCMRNANRPVEKFFEQIPNWVKMCKSVGIKLDMAIACVFGCPITGPVPMEKTFELIERGLEMGCSSATPCDTTGEAAPDRVYEFFSRLREKFPNEDVHRAHFHDARGTGLTNYFAALLAGVTEFEASLGQLGGQPSYVVDGVPAIGTGWLYTPSDITGNGSTEDLVVMFDEMGIDTGVDVDRVLELGRILEHVLERELRPYTTKTGRIPKGRVDWGKNIPPYNAQPWVHPNK</sequence>
<dbReference type="Pfam" id="PF00682">
    <property type="entry name" value="HMGL-like"/>
    <property type="match status" value="1"/>
</dbReference>
<evidence type="ECO:0000256" key="2">
    <source>
        <dbReference type="ARBA" id="ARBA00022723"/>
    </source>
</evidence>
<evidence type="ECO:0000256" key="1">
    <source>
        <dbReference type="ARBA" id="ARBA00009405"/>
    </source>
</evidence>